<dbReference type="AlphaFoldDB" id="A0A847S5D7"/>
<organism evidence="3 4">
    <name type="scientific">Chitinophaga varians</name>
    <dbReference type="NCBI Taxonomy" id="2202339"/>
    <lineage>
        <taxon>Bacteria</taxon>
        <taxon>Pseudomonadati</taxon>
        <taxon>Bacteroidota</taxon>
        <taxon>Chitinophagia</taxon>
        <taxon>Chitinophagales</taxon>
        <taxon>Chitinophagaceae</taxon>
        <taxon>Chitinophaga</taxon>
    </lineage>
</organism>
<evidence type="ECO:0000256" key="1">
    <source>
        <dbReference type="SAM" id="Phobius"/>
    </source>
</evidence>
<dbReference type="GO" id="GO:0016747">
    <property type="term" value="F:acyltransferase activity, transferring groups other than amino-acyl groups"/>
    <property type="evidence" value="ECO:0007669"/>
    <property type="project" value="InterPro"/>
</dbReference>
<dbReference type="GO" id="GO:0016020">
    <property type="term" value="C:membrane"/>
    <property type="evidence" value="ECO:0007669"/>
    <property type="project" value="TreeGrafter"/>
</dbReference>
<dbReference type="RefSeq" id="WP_168874207.1">
    <property type="nucleotide sequence ID" value="NZ_JABAIA010000003.1"/>
</dbReference>
<dbReference type="InterPro" id="IPR050879">
    <property type="entry name" value="Acyltransferase_3"/>
</dbReference>
<feature type="transmembrane region" description="Helical" evidence="1">
    <location>
        <begin position="142"/>
        <end position="164"/>
    </location>
</feature>
<dbReference type="GO" id="GO:0009103">
    <property type="term" value="P:lipopolysaccharide biosynthetic process"/>
    <property type="evidence" value="ECO:0007669"/>
    <property type="project" value="TreeGrafter"/>
</dbReference>
<dbReference type="PANTHER" id="PTHR23028">
    <property type="entry name" value="ACETYLTRANSFERASE"/>
    <property type="match status" value="1"/>
</dbReference>
<keyword evidence="1" id="KW-1133">Transmembrane helix</keyword>
<feature type="transmembrane region" description="Helical" evidence="1">
    <location>
        <begin position="50"/>
        <end position="70"/>
    </location>
</feature>
<feature type="transmembrane region" description="Helical" evidence="1">
    <location>
        <begin position="244"/>
        <end position="263"/>
    </location>
</feature>
<sequence length="391" mass="44728">MSTHPRNAVHALQHKLASLDHLRAFAIFFVFYYHYRIFPHPEWLDTPARFGWTGVDLFFVLSGYLIAGQLFREVADTGTVKLKPFYIKRFFRIIPPYLLVLALYVLLPVFREKEMLPPLWKFLTFTQNFGLNLKTHGTFSHAWSLCVEEQFYIVFPCLLALLLYVKAGRRAFWLIPLLFAGGFYCRWWIYTQQVAPLSDSPNFWVVWYRAIYYPVYNRLDGLLAGVSIAALFQFRPLAKEWANRYANLLFPAGLALLAAAWFITEDSLSPVATVYGFPLVSVGYGLIVAAAVCPRCWLYRINSRVTTLIATLSYAIYLSHKGVIHVTQELAGTLGLAKNSGWMMLLCTITCILAAWLIRILIEKPALKMRDRVLGRATVAYNAQGLEKKVA</sequence>
<evidence type="ECO:0000313" key="3">
    <source>
        <dbReference type="EMBL" id="NLR68278.1"/>
    </source>
</evidence>
<feature type="transmembrane region" description="Helical" evidence="1">
    <location>
        <begin position="275"/>
        <end position="294"/>
    </location>
</feature>
<evidence type="ECO:0000259" key="2">
    <source>
        <dbReference type="Pfam" id="PF01757"/>
    </source>
</evidence>
<name>A0A847S5D7_9BACT</name>
<feature type="transmembrane region" description="Helical" evidence="1">
    <location>
        <begin position="171"/>
        <end position="190"/>
    </location>
</feature>
<reference evidence="3 4" key="1">
    <citation type="submission" date="2020-04" db="EMBL/GenBank/DDBJ databases">
        <authorList>
            <person name="Yin C."/>
        </authorList>
    </citation>
    <scope>NUCLEOTIDE SEQUENCE [LARGE SCALE GENOMIC DNA]</scope>
    <source>
        <strain evidence="3 4">Ae27</strain>
    </source>
</reference>
<dbReference type="Pfam" id="PF01757">
    <property type="entry name" value="Acyl_transf_3"/>
    <property type="match status" value="1"/>
</dbReference>
<feature type="domain" description="Acyltransferase 3" evidence="2">
    <location>
        <begin position="17"/>
        <end position="358"/>
    </location>
</feature>
<protein>
    <submittedName>
        <fullName evidence="3">Acyltransferase</fullName>
    </submittedName>
</protein>
<keyword evidence="3" id="KW-0808">Transferase</keyword>
<comment type="caution">
    <text evidence="3">The sequence shown here is derived from an EMBL/GenBank/DDBJ whole genome shotgun (WGS) entry which is preliminary data.</text>
</comment>
<keyword evidence="3" id="KW-0012">Acyltransferase</keyword>
<feature type="transmembrane region" description="Helical" evidence="1">
    <location>
        <begin position="301"/>
        <end position="320"/>
    </location>
</feature>
<feature type="transmembrane region" description="Helical" evidence="1">
    <location>
        <begin position="90"/>
        <end position="110"/>
    </location>
</feature>
<accession>A0A847S5D7</accession>
<keyword evidence="4" id="KW-1185">Reference proteome</keyword>
<keyword evidence="1" id="KW-0472">Membrane</keyword>
<feature type="transmembrane region" description="Helical" evidence="1">
    <location>
        <begin position="21"/>
        <end position="38"/>
    </location>
</feature>
<evidence type="ECO:0000313" key="4">
    <source>
        <dbReference type="Proteomes" id="UP000570474"/>
    </source>
</evidence>
<feature type="transmembrane region" description="Helical" evidence="1">
    <location>
        <begin position="210"/>
        <end position="232"/>
    </location>
</feature>
<keyword evidence="1" id="KW-0812">Transmembrane</keyword>
<dbReference type="PANTHER" id="PTHR23028:SF53">
    <property type="entry name" value="ACYL_TRANSF_3 DOMAIN-CONTAINING PROTEIN"/>
    <property type="match status" value="1"/>
</dbReference>
<gene>
    <name evidence="3" type="ORF">HGH92_28485</name>
</gene>
<dbReference type="Proteomes" id="UP000570474">
    <property type="component" value="Unassembled WGS sequence"/>
</dbReference>
<dbReference type="InterPro" id="IPR002656">
    <property type="entry name" value="Acyl_transf_3_dom"/>
</dbReference>
<dbReference type="EMBL" id="JABAIA010000003">
    <property type="protein sequence ID" value="NLR68278.1"/>
    <property type="molecule type" value="Genomic_DNA"/>
</dbReference>
<feature type="transmembrane region" description="Helical" evidence="1">
    <location>
        <begin position="340"/>
        <end position="362"/>
    </location>
</feature>
<proteinExistence type="predicted"/>